<dbReference type="AlphaFoldDB" id="A0A438EEK4"/>
<name>A0A438EEK4_VITVI</name>
<dbReference type="EMBL" id="QGNW01001307">
    <property type="protein sequence ID" value="RVW46112.1"/>
    <property type="molecule type" value="Genomic_DNA"/>
</dbReference>
<gene>
    <name evidence="1" type="ORF">CK203_076196</name>
</gene>
<evidence type="ECO:0000313" key="1">
    <source>
        <dbReference type="EMBL" id="RVW46112.1"/>
    </source>
</evidence>
<evidence type="ECO:0000313" key="2">
    <source>
        <dbReference type="Proteomes" id="UP000288805"/>
    </source>
</evidence>
<dbReference type="Gene3D" id="4.10.1130.20">
    <property type="match status" value="1"/>
</dbReference>
<organism evidence="1 2">
    <name type="scientific">Vitis vinifera</name>
    <name type="common">Grape</name>
    <dbReference type="NCBI Taxonomy" id="29760"/>
    <lineage>
        <taxon>Eukaryota</taxon>
        <taxon>Viridiplantae</taxon>
        <taxon>Streptophyta</taxon>
        <taxon>Embryophyta</taxon>
        <taxon>Tracheophyta</taxon>
        <taxon>Spermatophyta</taxon>
        <taxon>Magnoliopsida</taxon>
        <taxon>eudicotyledons</taxon>
        <taxon>Gunneridae</taxon>
        <taxon>Pentapetalae</taxon>
        <taxon>rosids</taxon>
        <taxon>Vitales</taxon>
        <taxon>Vitaceae</taxon>
        <taxon>Viteae</taxon>
        <taxon>Vitis</taxon>
    </lineage>
</organism>
<protein>
    <submittedName>
        <fullName evidence="1">Uncharacterized protein</fullName>
    </submittedName>
</protein>
<sequence length="72" mass="8255">MEEKATERMEEKAAKVRCQRMGCDVMFSPDDNPDDSCQYHDSLLIGWILLKPNVMSLNGAELILFSKLAFWS</sequence>
<accession>A0A438EEK4</accession>
<comment type="caution">
    <text evidence="1">The sequence shown here is derived from an EMBL/GenBank/DDBJ whole genome shotgun (WGS) entry which is preliminary data.</text>
</comment>
<dbReference type="Proteomes" id="UP000288805">
    <property type="component" value="Unassembled WGS sequence"/>
</dbReference>
<reference evidence="1 2" key="1">
    <citation type="journal article" date="2018" name="PLoS Genet.">
        <title>Population sequencing reveals clonal diversity and ancestral inbreeding in the grapevine cultivar Chardonnay.</title>
        <authorList>
            <person name="Roach M.J."/>
            <person name="Johnson D.L."/>
            <person name="Bohlmann J."/>
            <person name="van Vuuren H.J."/>
            <person name="Jones S.J."/>
            <person name="Pretorius I.S."/>
            <person name="Schmidt S.A."/>
            <person name="Borneman A.R."/>
        </authorList>
    </citation>
    <scope>NUCLEOTIDE SEQUENCE [LARGE SCALE GENOMIC DNA]</scope>
    <source>
        <strain evidence="2">cv. Chardonnay</strain>
        <tissue evidence="1">Leaf</tissue>
    </source>
</reference>
<proteinExistence type="predicted"/>